<dbReference type="OrthoDB" id="5088237at2759"/>
<proteinExistence type="predicted"/>
<name>A0A6A6D8Q9_9PEZI</name>
<keyword evidence="2" id="KW-1185">Reference proteome</keyword>
<feature type="non-terminal residue" evidence="1">
    <location>
        <position position="1"/>
    </location>
</feature>
<organism evidence="1 2">
    <name type="scientific">Zopfia rhizophila CBS 207.26</name>
    <dbReference type="NCBI Taxonomy" id="1314779"/>
    <lineage>
        <taxon>Eukaryota</taxon>
        <taxon>Fungi</taxon>
        <taxon>Dikarya</taxon>
        <taxon>Ascomycota</taxon>
        <taxon>Pezizomycotina</taxon>
        <taxon>Dothideomycetes</taxon>
        <taxon>Dothideomycetes incertae sedis</taxon>
        <taxon>Zopfiaceae</taxon>
        <taxon>Zopfia</taxon>
    </lineage>
</organism>
<sequence length="61" mass="6919">ILDNATNNDTAVGVLGDKYSFCAVYRQLRYSCHILNLSTQVVIWGKDRDLFKNSVENLAVR</sequence>
<evidence type="ECO:0000313" key="1">
    <source>
        <dbReference type="EMBL" id="KAF2174360.1"/>
    </source>
</evidence>
<feature type="non-terminal residue" evidence="1">
    <location>
        <position position="61"/>
    </location>
</feature>
<protein>
    <submittedName>
        <fullName evidence="1">Uncharacterized protein</fullName>
    </submittedName>
</protein>
<reference evidence="1" key="1">
    <citation type="journal article" date="2020" name="Stud. Mycol.">
        <title>101 Dothideomycetes genomes: a test case for predicting lifestyles and emergence of pathogens.</title>
        <authorList>
            <person name="Haridas S."/>
            <person name="Albert R."/>
            <person name="Binder M."/>
            <person name="Bloem J."/>
            <person name="Labutti K."/>
            <person name="Salamov A."/>
            <person name="Andreopoulos B."/>
            <person name="Baker S."/>
            <person name="Barry K."/>
            <person name="Bills G."/>
            <person name="Bluhm B."/>
            <person name="Cannon C."/>
            <person name="Castanera R."/>
            <person name="Culley D."/>
            <person name="Daum C."/>
            <person name="Ezra D."/>
            <person name="Gonzalez J."/>
            <person name="Henrissat B."/>
            <person name="Kuo A."/>
            <person name="Liang C."/>
            <person name="Lipzen A."/>
            <person name="Lutzoni F."/>
            <person name="Magnuson J."/>
            <person name="Mondo S."/>
            <person name="Nolan M."/>
            <person name="Ohm R."/>
            <person name="Pangilinan J."/>
            <person name="Park H.-J."/>
            <person name="Ramirez L."/>
            <person name="Alfaro M."/>
            <person name="Sun H."/>
            <person name="Tritt A."/>
            <person name="Yoshinaga Y."/>
            <person name="Zwiers L.-H."/>
            <person name="Turgeon B."/>
            <person name="Goodwin S."/>
            <person name="Spatafora J."/>
            <person name="Crous P."/>
            <person name="Grigoriev I."/>
        </authorList>
    </citation>
    <scope>NUCLEOTIDE SEQUENCE</scope>
    <source>
        <strain evidence="1">CBS 207.26</strain>
    </source>
</reference>
<evidence type="ECO:0000313" key="2">
    <source>
        <dbReference type="Proteomes" id="UP000800200"/>
    </source>
</evidence>
<dbReference type="AlphaFoldDB" id="A0A6A6D8Q9"/>
<accession>A0A6A6D8Q9</accession>
<gene>
    <name evidence="1" type="ORF">K469DRAFT_471344</name>
</gene>
<dbReference type="EMBL" id="ML995183">
    <property type="protein sequence ID" value="KAF2174360.1"/>
    <property type="molecule type" value="Genomic_DNA"/>
</dbReference>
<dbReference type="Proteomes" id="UP000800200">
    <property type="component" value="Unassembled WGS sequence"/>
</dbReference>